<dbReference type="KEGG" id="mfz:AOB57_012720"/>
<dbReference type="GO" id="GO:0008483">
    <property type="term" value="F:transaminase activity"/>
    <property type="evidence" value="ECO:0007669"/>
    <property type="project" value="UniProtKB-KW"/>
</dbReference>
<keyword evidence="3" id="KW-0808">Transferase</keyword>
<name>A0A660HUD5_9EURY</name>
<evidence type="ECO:0000256" key="1">
    <source>
        <dbReference type="ARBA" id="ARBA00022898"/>
    </source>
</evidence>
<dbReference type="InterPro" id="IPR000192">
    <property type="entry name" value="Aminotrans_V_dom"/>
</dbReference>
<gene>
    <name evidence="3" type="ORF">AOB57_012720</name>
</gene>
<dbReference type="PANTHER" id="PTHR43586:SF8">
    <property type="entry name" value="CYSTEINE DESULFURASE 1, CHLOROPLASTIC"/>
    <property type="match status" value="1"/>
</dbReference>
<dbReference type="Proteomes" id="UP000053087">
    <property type="component" value="Chromosome"/>
</dbReference>
<dbReference type="InterPro" id="IPR015421">
    <property type="entry name" value="PyrdxlP-dep_Trfase_major"/>
</dbReference>
<reference evidence="3 4" key="1">
    <citation type="journal article" date="2016" name="Int. J. Syst. Evol. Microbiol.">
        <title>Methanosarcina flavescens sp. nov., a methanogenic archaeon isolated from a full-scale anaerobic digester.</title>
        <authorList>
            <person name="Kern T."/>
            <person name="Fischer M.A."/>
            <person name="Deppenmeier U."/>
            <person name="Schmitz R.A."/>
            <person name="Rother M."/>
        </authorList>
    </citation>
    <scope>NUCLEOTIDE SEQUENCE [LARGE SCALE GENOMIC DNA]</scope>
    <source>
        <strain evidence="3 4">E03.2</strain>
    </source>
</reference>
<evidence type="ECO:0000313" key="4">
    <source>
        <dbReference type="Proteomes" id="UP000053087"/>
    </source>
</evidence>
<keyword evidence="4" id="KW-1185">Reference proteome</keyword>
<feature type="domain" description="Aminotransferase class V" evidence="2">
    <location>
        <begin position="14"/>
        <end position="92"/>
    </location>
</feature>
<accession>A0A660HUD5</accession>
<dbReference type="InterPro" id="IPR015424">
    <property type="entry name" value="PyrdxlP-dep_Trfase"/>
</dbReference>
<dbReference type="Gene3D" id="3.40.640.10">
    <property type="entry name" value="Type I PLP-dependent aspartate aminotransferase-like (Major domain)"/>
    <property type="match status" value="1"/>
</dbReference>
<dbReference type="AlphaFoldDB" id="A0A660HUD5"/>
<dbReference type="Pfam" id="PF00266">
    <property type="entry name" value="Aminotran_5"/>
    <property type="match status" value="1"/>
</dbReference>
<protein>
    <submittedName>
        <fullName evidence="3">Aminotransferase class V-fold PLP-dependent enzyme</fullName>
    </submittedName>
</protein>
<keyword evidence="1" id="KW-0663">Pyridoxal phosphate</keyword>
<evidence type="ECO:0000313" key="3">
    <source>
        <dbReference type="EMBL" id="AYK15938.1"/>
    </source>
</evidence>
<dbReference type="EMBL" id="CP032683">
    <property type="protein sequence ID" value="AYK15938.1"/>
    <property type="molecule type" value="Genomic_DNA"/>
</dbReference>
<organism evidence="3 4">
    <name type="scientific">Methanosarcina flavescens</name>
    <dbReference type="NCBI Taxonomy" id="1715806"/>
    <lineage>
        <taxon>Archaea</taxon>
        <taxon>Methanobacteriati</taxon>
        <taxon>Methanobacteriota</taxon>
        <taxon>Stenosarchaea group</taxon>
        <taxon>Methanomicrobia</taxon>
        <taxon>Methanosarcinales</taxon>
        <taxon>Methanosarcinaceae</taxon>
        <taxon>Methanosarcina</taxon>
    </lineage>
</organism>
<evidence type="ECO:0000259" key="2">
    <source>
        <dbReference type="Pfam" id="PF00266"/>
    </source>
</evidence>
<dbReference type="PANTHER" id="PTHR43586">
    <property type="entry name" value="CYSTEINE DESULFURASE"/>
    <property type="match status" value="1"/>
</dbReference>
<sequence length="96" mass="10860">MSMTNNIVLMLVGGMHRLTRIATQRYQDAHDTVSDFIRGKEGINVFTKNTTEAINIVVTGLDWEPGDQVVTTVAEHHSNLLPWFRLRQKGVVIIDQ</sequence>
<keyword evidence="3" id="KW-0032">Aminotransferase</keyword>
<dbReference type="SUPFAM" id="SSF53383">
    <property type="entry name" value="PLP-dependent transferases"/>
    <property type="match status" value="1"/>
</dbReference>
<proteinExistence type="predicted"/>